<name>A0ABW3DD70_9BACL</name>
<dbReference type="Pfam" id="PF20138">
    <property type="entry name" value="DUF6528"/>
    <property type="match status" value="1"/>
</dbReference>
<evidence type="ECO:0000313" key="2">
    <source>
        <dbReference type="Proteomes" id="UP001597120"/>
    </source>
</evidence>
<gene>
    <name evidence="1" type="ORF">ACFQ03_13940</name>
</gene>
<organism evidence="1 2">
    <name type="scientific">Paenibacillus residui</name>
    <dbReference type="NCBI Taxonomy" id="629724"/>
    <lineage>
        <taxon>Bacteria</taxon>
        <taxon>Bacillati</taxon>
        <taxon>Bacillota</taxon>
        <taxon>Bacilli</taxon>
        <taxon>Bacillales</taxon>
        <taxon>Paenibacillaceae</taxon>
        <taxon>Paenibacillus</taxon>
    </lineage>
</organism>
<dbReference type="InterPro" id="IPR045383">
    <property type="entry name" value="DUF6528"/>
</dbReference>
<keyword evidence="2" id="KW-1185">Reference proteome</keyword>
<dbReference type="RefSeq" id="WP_379288856.1">
    <property type="nucleotide sequence ID" value="NZ_JBHTIU010000042.1"/>
</dbReference>
<dbReference type="SUPFAM" id="SSF75011">
    <property type="entry name" value="3-carboxy-cis,cis-mucoante lactonizing enzyme"/>
    <property type="match status" value="1"/>
</dbReference>
<accession>A0ABW3DD70</accession>
<dbReference type="EMBL" id="JBHTIU010000042">
    <property type="protein sequence ID" value="MFD0870258.1"/>
    <property type="molecule type" value="Genomic_DNA"/>
</dbReference>
<evidence type="ECO:0000313" key="1">
    <source>
        <dbReference type="EMBL" id="MFD0870258.1"/>
    </source>
</evidence>
<proteinExistence type="predicted"/>
<dbReference type="Proteomes" id="UP001597120">
    <property type="component" value="Unassembled WGS sequence"/>
</dbReference>
<comment type="caution">
    <text evidence="1">The sequence shown here is derived from an EMBL/GenBank/DDBJ whole genome shotgun (WGS) entry which is preliminary data.</text>
</comment>
<sequence length="311" mass="34017">MKMPHLSKNVDVSSSYVAVTDQVSHRIMVLKADEWAKGREASVVWTWFASASNGFKGLEASWGLPTDAKIRWNERLGGGYWMVVTDSRGLAAIVPYPQGDSRQWGWNVGGNPHSAELLPNGNIAVAASTGGWVRIYTSSQGPDCGDYVEYPFPGAHGVQWDPERQVLWALGDDDLVALEITGSDAAPVVREVHKVALPTRYGHDLQPVYGNTDRLWVSTGSHVYQYIKSLNDFDESYSNSDMISRANVKSVGNLPSGQVVSAVPDQVIRPESGSSSNDWCTARIDFVNPSMTGILPGAGIYIARVWNPDYN</sequence>
<reference evidence="2" key="1">
    <citation type="journal article" date="2019" name="Int. J. Syst. Evol. Microbiol.">
        <title>The Global Catalogue of Microorganisms (GCM) 10K type strain sequencing project: providing services to taxonomists for standard genome sequencing and annotation.</title>
        <authorList>
            <consortium name="The Broad Institute Genomics Platform"/>
            <consortium name="The Broad Institute Genome Sequencing Center for Infectious Disease"/>
            <person name="Wu L."/>
            <person name="Ma J."/>
        </authorList>
    </citation>
    <scope>NUCLEOTIDE SEQUENCE [LARGE SCALE GENOMIC DNA]</scope>
    <source>
        <strain evidence="2">CCUG 57263</strain>
    </source>
</reference>
<protein>
    <submittedName>
        <fullName evidence="1">DUF6528 family protein</fullName>
    </submittedName>
</protein>